<dbReference type="AlphaFoldDB" id="A0A1I8FGF4"/>
<name>A0A1I8FGF4_9PLAT</name>
<accession>A0A1I8FGF4</accession>
<proteinExistence type="predicted"/>
<protein>
    <submittedName>
        <fullName evidence="3">Ig-like domain-containing protein</fullName>
    </submittedName>
</protein>
<evidence type="ECO:0000313" key="2">
    <source>
        <dbReference type="Proteomes" id="UP000095280"/>
    </source>
</evidence>
<dbReference type="Proteomes" id="UP000095280">
    <property type="component" value="Unplaced"/>
</dbReference>
<dbReference type="WBParaSite" id="maker-unitig_33619-snap-gene-0.2-mRNA-1">
    <property type="protein sequence ID" value="maker-unitig_33619-snap-gene-0.2-mRNA-1"/>
    <property type="gene ID" value="maker-unitig_33619-snap-gene-0.2"/>
</dbReference>
<keyword evidence="2" id="KW-1185">Reference proteome</keyword>
<reference evidence="3" key="1">
    <citation type="submission" date="2016-11" db="UniProtKB">
        <authorList>
            <consortium name="WormBaseParasite"/>
        </authorList>
    </citation>
    <scope>IDENTIFICATION</scope>
</reference>
<organism evidence="2 3">
    <name type="scientific">Macrostomum lignano</name>
    <dbReference type="NCBI Taxonomy" id="282301"/>
    <lineage>
        <taxon>Eukaryota</taxon>
        <taxon>Metazoa</taxon>
        <taxon>Spiralia</taxon>
        <taxon>Lophotrochozoa</taxon>
        <taxon>Platyhelminthes</taxon>
        <taxon>Rhabditophora</taxon>
        <taxon>Macrostomorpha</taxon>
        <taxon>Macrostomida</taxon>
        <taxon>Macrostomidae</taxon>
        <taxon>Macrostomum</taxon>
    </lineage>
</organism>
<feature type="region of interest" description="Disordered" evidence="1">
    <location>
        <begin position="19"/>
        <end position="67"/>
    </location>
</feature>
<sequence>VLAGEEVRPLLSWFEAGQRDPAAPCRRPQDKMSIASASPKTETDSAESASAATERTKTSDVVKPWPS</sequence>
<evidence type="ECO:0000313" key="3">
    <source>
        <dbReference type="WBParaSite" id="maker-unitig_33619-snap-gene-0.2-mRNA-1"/>
    </source>
</evidence>
<evidence type="ECO:0000256" key="1">
    <source>
        <dbReference type="SAM" id="MobiDB-lite"/>
    </source>
</evidence>